<dbReference type="Proteomes" id="UP000014854">
    <property type="component" value="Unassembled WGS sequence"/>
</dbReference>
<dbReference type="EMBL" id="ASXS01000028">
    <property type="protein sequence ID" value="EPP19716.1"/>
    <property type="molecule type" value="Genomic_DNA"/>
</dbReference>
<protein>
    <recommendedName>
        <fullName evidence="3">Replication protein</fullName>
    </recommendedName>
</protein>
<dbReference type="RefSeq" id="WP_020332268.1">
    <property type="nucleotide sequence ID" value="NZ_ASXS01000028.1"/>
</dbReference>
<sequence>MTDDSKKSDAQLTEIHQISSYHPDPATIFVESQRNGYTNSLRSFTIPFFPQDRDKIGKIEDKYDDEGKLIEKASYVYTLKHKNLTIKYHAVAIETSNTEQEFYFATTNEQLVFQSIIDLISIGEASLRMESDDDFIVTFRVNSLREYLDSIGKARNGKVINKALETLERSTVEVEYHNSENKAESLTMSGTYLQSAKKLKSSDPMKNGMYQARLHPHFARDIINGEYRFIEDTYVHVRGKSYALYNQVLHKMRHHFTNASAKMTETRQVFHFDLSDIFFSSGFRPDFAEATARRNIMELKKLLLESEVIESKEDFSYQRFLDKDRDVVDFKCSLIPSIKWGKSQRLDNHINNNNNEKLELFRKKINQLPHIIN</sequence>
<evidence type="ECO:0000313" key="1">
    <source>
        <dbReference type="EMBL" id="EPP19716.1"/>
    </source>
</evidence>
<comment type="caution">
    <text evidence="1">The sequence shown here is derived from an EMBL/GenBank/DDBJ whole genome shotgun (WGS) entry which is preliminary data.</text>
</comment>
<reference evidence="1 2" key="1">
    <citation type="journal article" date="2013" name="Gut Pathog.">
        <title>Evidence of a new metabolic capacity in an emerging diarrheal pathogen: lessons from the draft genomes of Vibrio fluvialis strains PG41 and I21563.</title>
        <authorList>
            <person name="Khatri I."/>
            <person name="Mahajan S."/>
            <person name="Dureja C."/>
            <person name="Subramanian S."/>
            <person name="Raychaudhuri S."/>
        </authorList>
    </citation>
    <scope>NUCLEOTIDE SEQUENCE [LARGE SCALE GENOMIC DNA]</scope>
    <source>
        <strain evidence="1 2">PG41</strain>
    </source>
</reference>
<evidence type="ECO:0000313" key="2">
    <source>
        <dbReference type="Proteomes" id="UP000014854"/>
    </source>
</evidence>
<dbReference type="AlphaFoldDB" id="S7J7C3"/>
<name>S7J7C3_VIBFL</name>
<gene>
    <name evidence="1" type="ORF">L910_2790</name>
</gene>
<accession>S7J7C3</accession>
<organism evidence="1 2">
    <name type="scientific">Vibrio fluvialis PG41</name>
    <dbReference type="NCBI Taxonomy" id="1336752"/>
    <lineage>
        <taxon>Bacteria</taxon>
        <taxon>Pseudomonadati</taxon>
        <taxon>Pseudomonadota</taxon>
        <taxon>Gammaproteobacteria</taxon>
        <taxon>Vibrionales</taxon>
        <taxon>Vibrionaceae</taxon>
        <taxon>Vibrio</taxon>
    </lineage>
</organism>
<proteinExistence type="predicted"/>
<dbReference type="PATRIC" id="fig|1336752.4.peg.4466"/>
<evidence type="ECO:0008006" key="3">
    <source>
        <dbReference type="Google" id="ProtNLM"/>
    </source>
</evidence>